<dbReference type="InterPro" id="IPR014017">
    <property type="entry name" value="DNA_helicase_UvrD-like_C"/>
</dbReference>
<dbReference type="GO" id="GO:0031297">
    <property type="term" value="P:replication fork processing"/>
    <property type="evidence" value="ECO:0007669"/>
    <property type="project" value="TreeGrafter"/>
</dbReference>
<dbReference type="InterPro" id="IPR027417">
    <property type="entry name" value="P-loop_NTPase"/>
</dbReference>
<dbReference type="AlphaFoldDB" id="A0A0D3II63"/>
<dbReference type="STRING" id="2903.R1BM04"/>
<keyword evidence="5" id="KW-0413">Isomerase</keyword>
<sequence>MTDHACLLSALQGLSEQDRARLLAQLAPVPPAPQQSLSQGSQQDISASQASQYDAYCLDDDAFAQMEIPGEVPMSAPPAAVPVPAPPAPVAADAASGGGLVRDEEWQAIINTELRKGELLGIVAAAGSGKSTVLQDYAAHRRNLRFLYLTFNKDVQREKQDEFRRARLIHVDVVTTHSLAYTPTKALHKGNVSGKLFVPWGLLHDGRRDPQDKMAAVKAVDAVLKLFIASDDAEISDSHRAGRPPRPGEWDEVAAARLVWSAMCDPKCAEVKLTHDGYVKAFQLDSRAQEAALQRYDVVMLDEAHDCTAAQISIVERASCAKLVVYDPHQCIYQFRGARDASTLELLPAVAHRPLTQTWRYGAPLSDAASALVQHYKGGRYSDFSIRGNPHTTTTLRVEPGRAAGAYSGGQLVVLARLNKTLFGEALAVVALKLGNWHQIPDKAYFVKRFAKHGHGGGYEAFKQAVEKAGDDRVEYADAIGLATVFQRDRATLIFSTTHRAKGLGWQKVYLCDDYIARGLSVAEAAEAAKKALLQQGGRHRSTLELEEVNCLYVAATRAKEELLVAPKTASWLGLAGVPECEAEYKAPPQARVAPPPAAVDFCVGASLSSSPLLSYCSTAPVRLPASFSCPSRGAATLPVNAYVRGHQSGLTLAQLCAAASPTTVCKHLRAGLLRGETIALERLSREAQRPLEGRRFAFPDANQWRLLASAERATGVDASVEGTRLKPLVEQILGGDAQRCDSAALGGWYEAARWYATLRCCGFSGEGEPRAPAPPAPASSRRKPAKPAKPAAASSATPKATPKAGARKGAAPPSGRGSRPEARGARRAAAVRGVPLPQLAGRRVVVVYEECGGRVEYPGTLRRYDAAQGLLVHFDGYAAGEPDGECWVDEAGEDEWRWEGAAAAAAPEDGAEEEVTLLGSRSLEERNAIGFANAISVEEGGQLDGQAAQEAKEKEEKEEAPRSSRRARRKSSKALESVAAAEVAKENRSPSIGGGKRRCR</sequence>
<comment type="catalytic activity">
    <reaction evidence="8">
        <text>ATP + H2O = ADP + phosphate + H(+)</text>
        <dbReference type="Rhea" id="RHEA:13065"/>
        <dbReference type="ChEBI" id="CHEBI:15377"/>
        <dbReference type="ChEBI" id="CHEBI:15378"/>
        <dbReference type="ChEBI" id="CHEBI:30616"/>
        <dbReference type="ChEBI" id="CHEBI:43474"/>
        <dbReference type="ChEBI" id="CHEBI:456216"/>
        <dbReference type="EC" id="5.6.2.4"/>
    </reaction>
</comment>
<dbReference type="PaxDb" id="2903-EOD10948"/>
<dbReference type="Gene3D" id="3.40.50.300">
    <property type="entry name" value="P-loop containing nucleotide triphosphate hydrolases"/>
    <property type="match status" value="2"/>
</dbReference>
<feature type="domain" description="UvrD-like helicase ATP-binding" evidence="11">
    <location>
        <begin position="103"/>
        <end position="362"/>
    </location>
</feature>
<evidence type="ECO:0000313" key="13">
    <source>
        <dbReference type="Proteomes" id="UP000013827"/>
    </source>
</evidence>
<evidence type="ECO:0000256" key="4">
    <source>
        <dbReference type="ARBA" id="ARBA00022840"/>
    </source>
</evidence>
<dbReference type="Proteomes" id="UP000013827">
    <property type="component" value="Unassembled WGS sequence"/>
</dbReference>
<dbReference type="PANTHER" id="PTHR11070">
    <property type="entry name" value="UVRD / RECB / PCRA DNA HELICASE FAMILY MEMBER"/>
    <property type="match status" value="1"/>
</dbReference>
<proteinExistence type="predicted"/>
<dbReference type="EnsemblProtists" id="EOD10948">
    <property type="protein sequence ID" value="EOD10948"/>
    <property type="gene ID" value="EMIHUDRAFT_465167"/>
</dbReference>
<evidence type="ECO:0000256" key="5">
    <source>
        <dbReference type="ARBA" id="ARBA00023235"/>
    </source>
</evidence>
<dbReference type="PROSITE" id="PS51198">
    <property type="entry name" value="UVRD_HELICASE_ATP_BIND"/>
    <property type="match status" value="1"/>
</dbReference>
<protein>
    <recommendedName>
        <fullName evidence="7">DNA 3'-5' helicase</fullName>
        <ecNumber evidence="7">5.6.2.4</ecNumber>
    </recommendedName>
</protein>
<keyword evidence="1 9" id="KW-0547">Nucleotide-binding</keyword>
<evidence type="ECO:0000256" key="3">
    <source>
        <dbReference type="ARBA" id="ARBA00022806"/>
    </source>
</evidence>
<organism evidence="12 13">
    <name type="scientific">Emiliania huxleyi (strain CCMP1516)</name>
    <dbReference type="NCBI Taxonomy" id="280463"/>
    <lineage>
        <taxon>Eukaryota</taxon>
        <taxon>Haptista</taxon>
        <taxon>Haptophyta</taxon>
        <taxon>Prymnesiophyceae</taxon>
        <taxon>Isochrysidales</taxon>
        <taxon>Noelaerhabdaceae</taxon>
        <taxon>Emiliania</taxon>
    </lineage>
</organism>
<feature type="region of interest" description="Disordered" evidence="10">
    <location>
        <begin position="940"/>
        <end position="1001"/>
    </location>
</feature>
<dbReference type="InterPro" id="IPR000212">
    <property type="entry name" value="DNA_helicase_UvrD/REP"/>
</dbReference>
<dbReference type="GO" id="GO:0005524">
    <property type="term" value="F:ATP binding"/>
    <property type="evidence" value="ECO:0007669"/>
    <property type="project" value="UniProtKB-UniRule"/>
</dbReference>
<dbReference type="GO" id="GO:0000724">
    <property type="term" value="P:double-strand break repair via homologous recombination"/>
    <property type="evidence" value="ECO:0007669"/>
    <property type="project" value="TreeGrafter"/>
</dbReference>
<dbReference type="KEGG" id="ehx:EMIHUDRAFT_465167"/>
<feature type="compositionally biased region" description="Low complexity" evidence="10">
    <location>
        <begin position="789"/>
        <end position="818"/>
    </location>
</feature>
<evidence type="ECO:0000313" key="12">
    <source>
        <dbReference type="EnsemblProtists" id="EOD10948"/>
    </source>
</evidence>
<dbReference type="Pfam" id="PF00580">
    <property type="entry name" value="UvrD-helicase"/>
    <property type="match status" value="1"/>
</dbReference>
<keyword evidence="3 9" id="KW-0347">Helicase</keyword>
<dbReference type="Pfam" id="PF13361">
    <property type="entry name" value="UvrD_C"/>
    <property type="match status" value="1"/>
</dbReference>
<evidence type="ECO:0000259" key="11">
    <source>
        <dbReference type="PROSITE" id="PS51198"/>
    </source>
</evidence>
<dbReference type="RefSeq" id="XP_005763377.1">
    <property type="nucleotide sequence ID" value="XM_005763320.1"/>
</dbReference>
<evidence type="ECO:0000256" key="8">
    <source>
        <dbReference type="ARBA" id="ARBA00048988"/>
    </source>
</evidence>
<dbReference type="SUPFAM" id="SSF52540">
    <property type="entry name" value="P-loop containing nucleoside triphosphate hydrolases"/>
    <property type="match status" value="1"/>
</dbReference>
<evidence type="ECO:0000256" key="6">
    <source>
        <dbReference type="ARBA" id="ARBA00034617"/>
    </source>
</evidence>
<keyword evidence="4 9" id="KW-0067">ATP-binding</keyword>
<keyword evidence="2 9" id="KW-0378">Hydrolase</keyword>
<accession>A0A0D3II63</accession>
<dbReference type="eggNOG" id="KOG2108">
    <property type="taxonomic scope" value="Eukaryota"/>
</dbReference>
<name>A0A0D3II63_EMIH1</name>
<feature type="region of interest" description="Disordered" evidence="10">
    <location>
        <begin position="768"/>
        <end position="830"/>
    </location>
</feature>
<dbReference type="EC" id="5.6.2.4" evidence="7"/>
<reference evidence="12" key="2">
    <citation type="submission" date="2024-10" db="UniProtKB">
        <authorList>
            <consortium name="EnsemblProtists"/>
        </authorList>
    </citation>
    <scope>IDENTIFICATION</scope>
</reference>
<reference evidence="13" key="1">
    <citation type="journal article" date="2013" name="Nature">
        <title>Pan genome of the phytoplankton Emiliania underpins its global distribution.</title>
        <authorList>
            <person name="Read B.A."/>
            <person name="Kegel J."/>
            <person name="Klute M.J."/>
            <person name="Kuo A."/>
            <person name="Lefebvre S.C."/>
            <person name="Maumus F."/>
            <person name="Mayer C."/>
            <person name="Miller J."/>
            <person name="Monier A."/>
            <person name="Salamov A."/>
            <person name="Young J."/>
            <person name="Aguilar M."/>
            <person name="Claverie J.M."/>
            <person name="Frickenhaus S."/>
            <person name="Gonzalez K."/>
            <person name="Herman E.K."/>
            <person name="Lin Y.C."/>
            <person name="Napier J."/>
            <person name="Ogata H."/>
            <person name="Sarno A.F."/>
            <person name="Shmutz J."/>
            <person name="Schroeder D."/>
            <person name="de Vargas C."/>
            <person name="Verret F."/>
            <person name="von Dassow P."/>
            <person name="Valentin K."/>
            <person name="Van de Peer Y."/>
            <person name="Wheeler G."/>
            <person name="Dacks J.B."/>
            <person name="Delwiche C.F."/>
            <person name="Dyhrman S.T."/>
            <person name="Glockner G."/>
            <person name="John U."/>
            <person name="Richards T."/>
            <person name="Worden A.Z."/>
            <person name="Zhang X."/>
            <person name="Grigoriev I.V."/>
            <person name="Allen A.E."/>
            <person name="Bidle K."/>
            <person name="Borodovsky M."/>
            <person name="Bowler C."/>
            <person name="Brownlee C."/>
            <person name="Cock J.M."/>
            <person name="Elias M."/>
            <person name="Gladyshev V.N."/>
            <person name="Groth M."/>
            <person name="Guda C."/>
            <person name="Hadaegh A."/>
            <person name="Iglesias-Rodriguez M.D."/>
            <person name="Jenkins J."/>
            <person name="Jones B.M."/>
            <person name="Lawson T."/>
            <person name="Leese F."/>
            <person name="Lindquist E."/>
            <person name="Lobanov A."/>
            <person name="Lomsadze A."/>
            <person name="Malik S.B."/>
            <person name="Marsh M.E."/>
            <person name="Mackinder L."/>
            <person name="Mock T."/>
            <person name="Mueller-Roeber B."/>
            <person name="Pagarete A."/>
            <person name="Parker M."/>
            <person name="Probert I."/>
            <person name="Quesneville H."/>
            <person name="Raines C."/>
            <person name="Rensing S.A."/>
            <person name="Riano-Pachon D.M."/>
            <person name="Richier S."/>
            <person name="Rokitta S."/>
            <person name="Shiraiwa Y."/>
            <person name="Soanes D.M."/>
            <person name="van der Giezen M."/>
            <person name="Wahlund T.M."/>
            <person name="Williams B."/>
            <person name="Wilson W."/>
            <person name="Wolfe G."/>
            <person name="Wurch L.L."/>
        </authorList>
    </citation>
    <scope>NUCLEOTIDE SEQUENCE</scope>
</reference>
<comment type="catalytic activity">
    <reaction evidence="6">
        <text>Couples ATP hydrolysis with the unwinding of duplex DNA by translocating in the 3'-5' direction.</text>
        <dbReference type="EC" id="5.6.2.4"/>
    </reaction>
</comment>
<dbReference type="GO" id="GO:0043138">
    <property type="term" value="F:3'-5' DNA helicase activity"/>
    <property type="evidence" value="ECO:0007669"/>
    <property type="project" value="UniProtKB-EC"/>
</dbReference>
<evidence type="ECO:0000256" key="1">
    <source>
        <dbReference type="ARBA" id="ARBA00022741"/>
    </source>
</evidence>
<feature type="compositionally biased region" description="Basic and acidic residues" evidence="10">
    <location>
        <begin position="951"/>
        <end position="963"/>
    </location>
</feature>
<dbReference type="GO" id="GO:0003677">
    <property type="term" value="F:DNA binding"/>
    <property type="evidence" value="ECO:0007669"/>
    <property type="project" value="InterPro"/>
</dbReference>
<evidence type="ECO:0000256" key="9">
    <source>
        <dbReference type="PROSITE-ProRule" id="PRU00560"/>
    </source>
</evidence>
<evidence type="ECO:0000256" key="10">
    <source>
        <dbReference type="SAM" id="MobiDB-lite"/>
    </source>
</evidence>
<dbReference type="HOGENOM" id="CLU_299658_0_0_1"/>
<feature type="binding site" evidence="9">
    <location>
        <begin position="124"/>
        <end position="131"/>
    </location>
    <ligand>
        <name>ATP</name>
        <dbReference type="ChEBI" id="CHEBI:30616"/>
    </ligand>
</feature>
<dbReference type="GO" id="GO:0005634">
    <property type="term" value="C:nucleus"/>
    <property type="evidence" value="ECO:0007669"/>
    <property type="project" value="TreeGrafter"/>
</dbReference>
<dbReference type="GO" id="GO:0016787">
    <property type="term" value="F:hydrolase activity"/>
    <property type="evidence" value="ECO:0007669"/>
    <property type="project" value="UniProtKB-UniRule"/>
</dbReference>
<evidence type="ECO:0000256" key="2">
    <source>
        <dbReference type="ARBA" id="ARBA00022801"/>
    </source>
</evidence>
<keyword evidence="13" id="KW-1185">Reference proteome</keyword>
<feature type="compositionally biased region" description="Basic residues" evidence="10">
    <location>
        <begin position="964"/>
        <end position="973"/>
    </location>
</feature>
<dbReference type="PANTHER" id="PTHR11070:SF30">
    <property type="entry name" value="F-BOX DNA HELICASE 1"/>
    <property type="match status" value="1"/>
</dbReference>
<evidence type="ECO:0000256" key="7">
    <source>
        <dbReference type="ARBA" id="ARBA00034808"/>
    </source>
</evidence>
<dbReference type="GeneID" id="17257118"/>
<dbReference type="InterPro" id="IPR014016">
    <property type="entry name" value="UvrD-like_ATP-bd"/>
</dbReference>